<geneLocation type="organellar chromatophore" evidence="3"/>
<organism evidence="3">
    <name type="scientific">Paulinella chromatophora</name>
    <dbReference type="NCBI Taxonomy" id="39717"/>
    <lineage>
        <taxon>Eukaryota</taxon>
        <taxon>Sar</taxon>
        <taxon>Rhizaria</taxon>
        <taxon>Cercozoa</taxon>
        <taxon>Imbricatea</taxon>
        <taxon>Silicofilosea</taxon>
        <taxon>Euglyphida</taxon>
        <taxon>Paulinellidae</taxon>
        <taxon>Paulinella</taxon>
    </lineage>
</organism>
<evidence type="ECO:0000256" key="1">
    <source>
        <dbReference type="SAM" id="Coils"/>
    </source>
</evidence>
<reference evidence="3" key="2">
    <citation type="journal article" date="2008" name="Curr. Biol.">
        <title>Chromatophore genome sequence of Paulinella sheds light on acquisition of photosynthesis by eukaryotes.</title>
        <authorList>
            <person name="Nowack E.C.M."/>
            <person name="Melkonian M."/>
            <person name="Gloeckner G."/>
        </authorList>
    </citation>
    <scope>NUCLEOTIDE SEQUENCE [LARGE SCALE GENOMIC DNA]</scope>
</reference>
<dbReference type="InterPro" id="IPR021437">
    <property type="entry name" value="DUF3086"/>
</dbReference>
<dbReference type="GeneID" id="6481410"/>
<evidence type="ECO:0008006" key="4">
    <source>
        <dbReference type="Google" id="ProtNLM"/>
    </source>
</evidence>
<evidence type="ECO:0000256" key="2">
    <source>
        <dbReference type="SAM" id="MobiDB-lite"/>
    </source>
</evidence>
<dbReference type="EMBL" id="CP000815">
    <property type="protein sequence ID" value="ACB42512.1"/>
    <property type="molecule type" value="Genomic_DNA"/>
</dbReference>
<feature type="region of interest" description="Disordered" evidence="2">
    <location>
        <begin position="1"/>
        <end position="42"/>
    </location>
</feature>
<feature type="compositionally biased region" description="Polar residues" evidence="2">
    <location>
        <begin position="22"/>
        <end position="42"/>
    </location>
</feature>
<reference evidence="3" key="1">
    <citation type="submission" date="2007-08" db="EMBL/GenBank/DDBJ databases">
        <authorList>
            <person name="Gloeckner G."/>
            <person name="Nowack E."/>
            <person name="Melkonian M."/>
        </authorList>
    </citation>
    <scope>NUCLEOTIDE SEQUENCE</scope>
</reference>
<keyword evidence="1" id="KW-0175">Coiled coil</keyword>
<protein>
    <recommendedName>
        <fullName evidence="4">DUF3086 domain-containing protein</fullName>
    </recommendedName>
</protein>
<accession>B1X3J3</accession>
<gene>
    <name evidence="3" type="ordered locus">PCC_0053</name>
</gene>
<sequence>MNEILRESDLDFVNPSDRDLQRTNNIDQNTSEPSHINKNQPPFPISSNLLFDLALKELRERRDYLKAEIQKLEQRHERLQKTSKNSSLGKSEEIARQLKGFQSYLVGALQDLSNSAEQIDLVNQPLTLQPSLLDKELNSNQALTIKKSKNANTDVTGVGAFAAEELIIRARLEKFTNQPELYTDPWKLRRSLDKSYISLIEDWFLNQGGRGAQISKGSRNHDILTTAAAIAILGELYGDQFQALVLAGRPKELGEWRRGLQDCLGLTRKDFGLNSGIMLFEREDILIERADRLEKQGELPFIVIDIAQRVINVSILQFPLLLAFIPENI</sequence>
<dbReference type="RefSeq" id="YP_002048722.1">
    <property type="nucleotide sequence ID" value="NC_011087.1"/>
</dbReference>
<name>B1X3J3_PAUCH</name>
<feature type="coiled-coil region" evidence="1">
    <location>
        <begin position="55"/>
        <end position="82"/>
    </location>
</feature>
<dbReference type="AlphaFoldDB" id="B1X3J3"/>
<proteinExistence type="predicted"/>
<evidence type="ECO:0000313" key="3">
    <source>
        <dbReference type="EMBL" id="ACB42512.1"/>
    </source>
</evidence>
<keyword evidence="3" id="KW-0934">Plastid</keyword>
<dbReference type="Pfam" id="PF11285">
    <property type="entry name" value="DUF3086"/>
    <property type="match status" value="1"/>
</dbReference>